<keyword evidence="2" id="KW-1185">Reference proteome</keyword>
<dbReference type="EMBL" id="JABFAA010000011">
    <property type="protein sequence ID" value="MBA0695673.1"/>
    <property type="molecule type" value="Genomic_DNA"/>
</dbReference>
<sequence length="29" mass="3486">MKFFVQAFDYGAWKIISRGPLEVLKEKKR</sequence>
<dbReference type="AlphaFoldDB" id="A0A7J8Y7Y8"/>
<evidence type="ECO:0000313" key="2">
    <source>
        <dbReference type="Proteomes" id="UP000593577"/>
    </source>
</evidence>
<comment type="caution">
    <text evidence="1">The sequence shown here is derived from an EMBL/GenBank/DDBJ whole genome shotgun (WGS) entry which is preliminary data.</text>
</comment>
<gene>
    <name evidence="1" type="ORF">Goari_002283</name>
</gene>
<evidence type="ECO:0000313" key="1">
    <source>
        <dbReference type="EMBL" id="MBA0695673.1"/>
    </source>
</evidence>
<reference evidence="1 2" key="1">
    <citation type="journal article" date="2019" name="Genome Biol. Evol.">
        <title>Insights into the evolution of the New World diploid cottons (Gossypium, subgenus Houzingenia) based on genome sequencing.</title>
        <authorList>
            <person name="Grover C.E."/>
            <person name="Arick M.A. 2nd"/>
            <person name="Thrash A."/>
            <person name="Conover J.L."/>
            <person name="Sanders W.S."/>
            <person name="Peterson D.G."/>
            <person name="Frelichowski J.E."/>
            <person name="Scheffler J.A."/>
            <person name="Scheffler B.E."/>
            <person name="Wendel J.F."/>
        </authorList>
    </citation>
    <scope>NUCLEOTIDE SEQUENCE [LARGE SCALE GENOMIC DNA]</scope>
    <source>
        <strain evidence="1">185</strain>
        <tissue evidence="1">Leaf</tissue>
    </source>
</reference>
<proteinExistence type="predicted"/>
<accession>A0A7J8Y7Y8</accession>
<name>A0A7J8Y7Y8_GOSAI</name>
<protein>
    <submittedName>
        <fullName evidence="1">Uncharacterized protein</fullName>
    </submittedName>
</protein>
<organism evidence="1 2">
    <name type="scientific">Gossypium aridum</name>
    <name type="common">American cotton</name>
    <name type="synonym">Erioxylum aridum</name>
    <dbReference type="NCBI Taxonomy" id="34290"/>
    <lineage>
        <taxon>Eukaryota</taxon>
        <taxon>Viridiplantae</taxon>
        <taxon>Streptophyta</taxon>
        <taxon>Embryophyta</taxon>
        <taxon>Tracheophyta</taxon>
        <taxon>Spermatophyta</taxon>
        <taxon>Magnoliopsida</taxon>
        <taxon>eudicotyledons</taxon>
        <taxon>Gunneridae</taxon>
        <taxon>Pentapetalae</taxon>
        <taxon>rosids</taxon>
        <taxon>malvids</taxon>
        <taxon>Malvales</taxon>
        <taxon>Malvaceae</taxon>
        <taxon>Malvoideae</taxon>
        <taxon>Gossypium</taxon>
    </lineage>
</organism>
<dbReference type="Proteomes" id="UP000593577">
    <property type="component" value="Unassembled WGS sequence"/>
</dbReference>